<gene>
    <name evidence="1" type="ORF">N2K84_14655</name>
</gene>
<evidence type="ECO:0000313" key="2">
    <source>
        <dbReference type="Proteomes" id="UP001163821"/>
    </source>
</evidence>
<dbReference type="Proteomes" id="UP001163821">
    <property type="component" value="Unassembled WGS sequence"/>
</dbReference>
<accession>A0AA41Y5V6</accession>
<proteinExistence type="predicted"/>
<dbReference type="EMBL" id="JAPAAF010000026">
    <property type="protein sequence ID" value="MCW0483981.1"/>
    <property type="molecule type" value="Genomic_DNA"/>
</dbReference>
<sequence>MREKIELARNFGSLSDGQKQALIEKVKTKALEGTIEYFKRKEA</sequence>
<dbReference type="AlphaFoldDB" id="A0AA41Y5V6"/>
<evidence type="ECO:0000313" key="1">
    <source>
        <dbReference type="EMBL" id="MCW0483981.1"/>
    </source>
</evidence>
<name>A0AA41Y5V6_9BACT</name>
<organism evidence="1 2">
    <name type="scientific">Gaoshiqia sediminis</name>
    <dbReference type="NCBI Taxonomy" id="2986998"/>
    <lineage>
        <taxon>Bacteria</taxon>
        <taxon>Pseudomonadati</taxon>
        <taxon>Bacteroidota</taxon>
        <taxon>Bacteroidia</taxon>
        <taxon>Marinilabiliales</taxon>
        <taxon>Prolixibacteraceae</taxon>
        <taxon>Gaoshiqia</taxon>
    </lineage>
</organism>
<comment type="caution">
    <text evidence="1">The sequence shown here is derived from an EMBL/GenBank/DDBJ whole genome shotgun (WGS) entry which is preliminary data.</text>
</comment>
<keyword evidence="2" id="KW-1185">Reference proteome</keyword>
<reference evidence="1" key="1">
    <citation type="submission" date="2022-10" db="EMBL/GenBank/DDBJ databases">
        <title>Gaoshiqiia sediminis gen. nov., sp. nov., isolated from coastal sediment.</title>
        <authorList>
            <person name="Yu W.X."/>
            <person name="Mu D.S."/>
            <person name="Du J.Z."/>
            <person name="Liang Y.Q."/>
        </authorList>
    </citation>
    <scope>NUCLEOTIDE SEQUENCE</scope>
    <source>
        <strain evidence="1">A06</strain>
    </source>
</reference>
<dbReference type="RefSeq" id="WP_282592573.1">
    <property type="nucleotide sequence ID" value="NZ_JAPAAF010000026.1"/>
</dbReference>
<protein>
    <submittedName>
        <fullName evidence="1">Uncharacterized protein</fullName>
    </submittedName>
</protein>